<dbReference type="PANTHER" id="PTHR33124">
    <property type="entry name" value="TRANSCRIPTION FACTOR IBH1-LIKE 1"/>
    <property type="match status" value="1"/>
</dbReference>
<dbReference type="EMBL" id="WOCE01000004">
    <property type="protein sequence ID" value="KAE9615928.1"/>
    <property type="molecule type" value="Genomic_DNA"/>
</dbReference>
<evidence type="ECO:0000313" key="4">
    <source>
        <dbReference type="Proteomes" id="UP000447434"/>
    </source>
</evidence>
<keyword evidence="1" id="KW-0805">Transcription regulation</keyword>
<evidence type="ECO:0008006" key="5">
    <source>
        <dbReference type="Google" id="ProtNLM"/>
    </source>
</evidence>
<protein>
    <recommendedName>
        <fullName evidence="5">Transcription factor bHLH family</fullName>
    </recommendedName>
</protein>
<evidence type="ECO:0000256" key="2">
    <source>
        <dbReference type="ARBA" id="ARBA00023163"/>
    </source>
</evidence>
<proteinExistence type="predicted"/>
<dbReference type="InterPro" id="IPR044660">
    <property type="entry name" value="IBH1-like"/>
</dbReference>
<evidence type="ECO:0000256" key="1">
    <source>
        <dbReference type="ARBA" id="ARBA00023015"/>
    </source>
</evidence>
<keyword evidence="2" id="KW-0804">Transcription</keyword>
<reference evidence="4" key="1">
    <citation type="journal article" date="2020" name="Nat. Commun.">
        <title>Genome sequence of the cluster root forming white lupin.</title>
        <authorList>
            <person name="Hufnagel B."/>
            <person name="Marques A."/>
            <person name="Soriano A."/>
            <person name="Marques L."/>
            <person name="Divol F."/>
            <person name="Doumas P."/>
            <person name="Sallet E."/>
            <person name="Mancinotti D."/>
            <person name="Carrere S."/>
            <person name="Marande W."/>
            <person name="Arribat S."/>
            <person name="Keller J."/>
            <person name="Huneau C."/>
            <person name="Blein T."/>
            <person name="Aime D."/>
            <person name="Laguerre M."/>
            <person name="Taylor J."/>
            <person name="Schubert V."/>
            <person name="Nelson M."/>
            <person name="Geu-Flores F."/>
            <person name="Crespi M."/>
            <person name="Gallardo-Guerrero K."/>
            <person name="Delaux P.-M."/>
            <person name="Salse J."/>
            <person name="Berges H."/>
            <person name="Guyot R."/>
            <person name="Gouzy J."/>
            <person name="Peret B."/>
        </authorList>
    </citation>
    <scope>NUCLEOTIDE SEQUENCE [LARGE SCALE GENOMIC DNA]</scope>
    <source>
        <strain evidence="4">cv. Amiga</strain>
    </source>
</reference>
<keyword evidence="4" id="KW-1185">Reference proteome</keyword>
<name>A0A6A4QNH3_LUPAL</name>
<gene>
    <name evidence="3" type="ORF">Lalb_Chr04g0260401</name>
</gene>
<accession>A0A6A4QNH3</accession>
<dbReference type="AlphaFoldDB" id="A0A6A4QNH3"/>
<comment type="caution">
    <text evidence="3">The sequence shown here is derived from an EMBL/GenBank/DDBJ whole genome shotgun (WGS) entry which is preliminary data.</text>
</comment>
<evidence type="ECO:0000313" key="3">
    <source>
        <dbReference type="EMBL" id="KAE9615928.1"/>
    </source>
</evidence>
<dbReference type="GO" id="GO:0006355">
    <property type="term" value="P:regulation of DNA-templated transcription"/>
    <property type="evidence" value="ECO:0007669"/>
    <property type="project" value="InterPro"/>
</dbReference>
<dbReference type="Proteomes" id="UP000447434">
    <property type="component" value="Chromosome 4"/>
</dbReference>
<dbReference type="OrthoDB" id="1647165at2759"/>
<sequence length="100" mass="11364">MAKGRTRWSRAILASRLSRLKLPKEVKKAMNELVNRKQESQRRLLVVQKKVRVLNLLTSGCRKLSLPNLVEEANDYILALEMQVRTMSVLAELLAGVVPP</sequence>
<organism evidence="3 4">
    <name type="scientific">Lupinus albus</name>
    <name type="common">White lupine</name>
    <name type="synonym">Lupinus termis</name>
    <dbReference type="NCBI Taxonomy" id="3870"/>
    <lineage>
        <taxon>Eukaryota</taxon>
        <taxon>Viridiplantae</taxon>
        <taxon>Streptophyta</taxon>
        <taxon>Embryophyta</taxon>
        <taxon>Tracheophyta</taxon>
        <taxon>Spermatophyta</taxon>
        <taxon>Magnoliopsida</taxon>
        <taxon>eudicotyledons</taxon>
        <taxon>Gunneridae</taxon>
        <taxon>Pentapetalae</taxon>
        <taxon>rosids</taxon>
        <taxon>fabids</taxon>
        <taxon>Fabales</taxon>
        <taxon>Fabaceae</taxon>
        <taxon>Papilionoideae</taxon>
        <taxon>50 kb inversion clade</taxon>
        <taxon>genistoids sensu lato</taxon>
        <taxon>core genistoids</taxon>
        <taxon>Genisteae</taxon>
        <taxon>Lupinus</taxon>
    </lineage>
</organism>
<dbReference type="PANTHER" id="PTHR33124:SF46">
    <property type="entry name" value="TRANSCRIPTION FACTOR BHLH150"/>
    <property type="match status" value="1"/>
</dbReference>